<dbReference type="SMART" id="SM00421">
    <property type="entry name" value="HTH_LUXR"/>
    <property type="match status" value="1"/>
</dbReference>
<evidence type="ECO:0000259" key="4">
    <source>
        <dbReference type="PROSITE" id="PS50110"/>
    </source>
</evidence>
<sequence length="205" mass="21663">MTRTIKVLLAEDQSMVREALAALLGLEDDIEVVAQAARGDEVLTAARAHPGLDVALLDIEMPGATGIEAAAQLRGEFPGLKLVILTTFGRPGYLRSAMEAGADAFLVKDAPAAQLAQAIRTVLAGERVIDPTLAAAALADGANPLTDREREVLRAAADGSTNAELATELRLSQGTVRNYLSTAIQKLAARNRTEAVRIAREKGWL</sequence>
<reference evidence="5 6" key="1">
    <citation type="submission" date="2024-12" db="EMBL/GenBank/DDBJ databases">
        <title>Forecasting of Potato common scab and diversities of Pathogenic streptomyces spp. in china.</title>
        <authorList>
            <person name="Handique U."/>
            <person name="Wu J."/>
        </authorList>
    </citation>
    <scope>NUCLEOTIDE SEQUENCE [LARGE SCALE GENOMIC DNA]</scope>
    <source>
        <strain evidence="5 6">ZRIMU1530</strain>
    </source>
</reference>
<evidence type="ECO:0000313" key="5">
    <source>
        <dbReference type="EMBL" id="MFM9609901.1"/>
    </source>
</evidence>
<proteinExistence type="predicted"/>
<dbReference type="InterPro" id="IPR039420">
    <property type="entry name" value="WalR-like"/>
</dbReference>
<dbReference type="InterPro" id="IPR001789">
    <property type="entry name" value="Sig_transdc_resp-reg_receiver"/>
</dbReference>
<dbReference type="InterPro" id="IPR011006">
    <property type="entry name" value="CheY-like_superfamily"/>
</dbReference>
<dbReference type="Proteomes" id="UP001631957">
    <property type="component" value="Unassembled WGS sequence"/>
</dbReference>
<feature type="domain" description="HTH luxR-type" evidence="3">
    <location>
        <begin position="138"/>
        <end position="203"/>
    </location>
</feature>
<dbReference type="CDD" id="cd06170">
    <property type="entry name" value="LuxR_C_like"/>
    <property type="match status" value="1"/>
</dbReference>
<dbReference type="Gene3D" id="3.40.50.2300">
    <property type="match status" value="1"/>
</dbReference>
<dbReference type="EMBL" id="JBJVNI010000007">
    <property type="protein sequence ID" value="MFM9609901.1"/>
    <property type="molecule type" value="Genomic_DNA"/>
</dbReference>
<dbReference type="Pfam" id="PF00072">
    <property type="entry name" value="Response_reg"/>
    <property type="match status" value="1"/>
</dbReference>
<dbReference type="Pfam" id="PF00196">
    <property type="entry name" value="GerE"/>
    <property type="match status" value="1"/>
</dbReference>
<feature type="domain" description="Response regulatory" evidence="4">
    <location>
        <begin position="6"/>
        <end position="123"/>
    </location>
</feature>
<evidence type="ECO:0000256" key="1">
    <source>
        <dbReference type="ARBA" id="ARBA00023125"/>
    </source>
</evidence>
<name>A0ABW9HQF8_9ACTN</name>
<dbReference type="PRINTS" id="PR00038">
    <property type="entry name" value="HTHLUXR"/>
</dbReference>
<feature type="modified residue" description="4-aspartylphosphate" evidence="2">
    <location>
        <position position="58"/>
    </location>
</feature>
<dbReference type="PROSITE" id="PS50110">
    <property type="entry name" value="RESPONSE_REGULATORY"/>
    <property type="match status" value="1"/>
</dbReference>
<evidence type="ECO:0000259" key="3">
    <source>
        <dbReference type="PROSITE" id="PS50043"/>
    </source>
</evidence>
<dbReference type="InterPro" id="IPR016032">
    <property type="entry name" value="Sig_transdc_resp-reg_C-effctor"/>
</dbReference>
<organism evidence="5 6">
    <name type="scientific">Streptomyces niveiscabiei</name>
    <dbReference type="NCBI Taxonomy" id="164115"/>
    <lineage>
        <taxon>Bacteria</taxon>
        <taxon>Bacillati</taxon>
        <taxon>Actinomycetota</taxon>
        <taxon>Actinomycetes</taxon>
        <taxon>Kitasatosporales</taxon>
        <taxon>Streptomycetaceae</taxon>
        <taxon>Streptomyces</taxon>
    </lineage>
</organism>
<dbReference type="InterPro" id="IPR000792">
    <property type="entry name" value="Tscrpt_reg_LuxR_C"/>
</dbReference>
<keyword evidence="1" id="KW-0238">DNA-binding</keyword>
<dbReference type="PANTHER" id="PTHR43214">
    <property type="entry name" value="TWO-COMPONENT RESPONSE REGULATOR"/>
    <property type="match status" value="1"/>
</dbReference>
<keyword evidence="2" id="KW-0597">Phosphoprotein</keyword>
<gene>
    <name evidence="5" type="ORF">ACKI18_14450</name>
</gene>
<comment type="caution">
    <text evidence="5">The sequence shown here is derived from an EMBL/GenBank/DDBJ whole genome shotgun (WGS) entry which is preliminary data.</text>
</comment>
<evidence type="ECO:0000313" key="6">
    <source>
        <dbReference type="Proteomes" id="UP001631957"/>
    </source>
</evidence>
<dbReference type="RefSeq" id="WP_112476963.1">
    <property type="nucleotide sequence ID" value="NZ_JBJVNI010000007.1"/>
</dbReference>
<accession>A0ABW9HQF8</accession>
<dbReference type="SUPFAM" id="SSF52172">
    <property type="entry name" value="CheY-like"/>
    <property type="match status" value="1"/>
</dbReference>
<keyword evidence="6" id="KW-1185">Reference proteome</keyword>
<dbReference type="CDD" id="cd19930">
    <property type="entry name" value="REC_DesR-like"/>
    <property type="match status" value="1"/>
</dbReference>
<dbReference type="PANTHER" id="PTHR43214:SF42">
    <property type="entry name" value="TRANSCRIPTIONAL REGULATORY PROTEIN DESR"/>
    <property type="match status" value="1"/>
</dbReference>
<protein>
    <submittedName>
        <fullName evidence="5">Response regulator</fullName>
    </submittedName>
</protein>
<dbReference type="SMART" id="SM00448">
    <property type="entry name" value="REC"/>
    <property type="match status" value="1"/>
</dbReference>
<evidence type="ECO:0000256" key="2">
    <source>
        <dbReference type="PROSITE-ProRule" id="PRU00169"/>
    </source>
</evidence>
<dbReference type="SUPFAM" id="SSF46894">
    <property type="entry name" value="C-terminal effector domain of the bipartite response regulators"/>
    <property type="match status" value="1"/>
</dbReference>
<dbReference type="PROSITE" id="PS50043">
    <property type="entry name" value="HTH_LUXR_2"/>
    <property type="match status" value="1"/>
</dbReference>